<sequence>MRRLIINLIFLLAAISLKAQPLNGIRINGGETPILVYFGGNQMCMPTTTCFVTNLKRGYYTVEVFSTRYTRTGERVWKGRKLFHERVYFNGMEVKDIFVESDPNLYPDFPRQREEYDPSDCDIGYEPYYGRIMSPKLFDTFYNKVKSEPFDSDRMTMIETAITSSYFTSAQCLRLTKLYTFDDERMKIMKIMYPRIVDKEAFFTVISTLTFSSNKDEMNGFVRTYRENRR</sequence>
<evidence type="ECO:0000313" key="3">
    <source>
        <dbReference type="EMBL" id="TYK31904.1"/>
    </source>
</evidence>
<dbReference type="Pfam" id="PF14771">
    <property type="entry name" value="DUF4476"/>
    <property type="match status" value="1"/>
</dbReference>
<reference evidence="3 4" key="1">
    <citation type="submission" date="2019-07" db="EMBL/GenBank/DDBJ databases">
        <title>Draft Genome Sequences of Bacteroides pyogenes Strains Isolated from the Uterus Holstein Dairy Cows with Metritis.</title>
        <authorList>
            <person name="Cunha F."/>
            <person name="Galvao K.N."/>
            <person name="Jeon S.J."/>
            <person name="Jeong K.C."/>
        </authorList>
    </citation>
    <scope>NUCLEOTIDE SEQUENCE [LARGE SCALE GENOMIC DNA]</scope>
    <source>
        <strain evidence="3 4">KG-31</strain>
    </source>
</reference>
<gene>
    <name evidence="3" type="ORF">FNJ60_14510</name>
</gene>
<proteinExistence type="predicted"/>
<feature type="chain" id="PRO_5030116405" evidence="1">
    <location>
        <begin position="20"/>
        <end position="230"/>
    </location>
</feature>
<dbReference type="RefSeq" id="WP_148730959.1">
    <property type="nucleotide sequence ID" value="NZ_VKLW01000050.1"/>
</dbReference>
<dbReference type="InterPro" id="IPR028011">
    <property type="entry name" value="DUF4476"/>
</dbReference>
<accession>A0A5D3F8K9</accession>
<keyword evidence="4" id="KW-1185">Reference proteome</keyword>
<dbReference type="AlphaFoldDB" id="A0A5D3F8K9"/>
<keyword evidence="1" id="KW-0732">Signal</keyword>
<evidence type="ECO:0000256" key="1">
    <source>
        <dbReference type="SAM" id="SignalP"/>
    </source>
</evidence>
<feature type="signal peptide" evidence="1">
    <location>
        <begin position="1"/>
        <end position="19"/>
    </location>
</feature>
<feature type="domain" description="DUF4476" evidence="2">
    <location>
        <begin position="133"/>
        <end position="221"/>
    </location>
</feature>
<protein>
    <submittedName>
        <fullName evidence="3">DUF4476 domain-containing protein</fullName>
    </submittedName>
</protein>
<evidence type="ECO:0000313" key="4">
    <source>
        <dbReference type="Proteomes" id="UP000324383"/>
    </source>
</evidence>
<dbReference type="EMBL" id="VKLW01000050">
    <property type="protein sequence ID" value="TYK31904.1"/>
    <property type="molecule type" value="Genomic_DNA"/>
</dbReference>
<comment type="caution">
    <text evidence="3">The sequence shown here is derived from an EMBL/GenBank/DDBJ whole genome shotgun (WGS) entry which is preliminary data.</text>
</comment>
<evidence type="ECO:0000259" key="2">
    <source>
        <dbReference type="Pfam" id="PF14771"/>
    </source>
</evidence>
<organism evidence="3 4">
    <name type="scientific">Bacteroides pyogenes</name>
    <dbReference type="NCBI Taxonomy" id="310300"/>
    <lineage>
        <taxon>Bacteria</taxon>
        <taxon>Pseudomonadati</taxon>
        <taxon>Bacteroidota</taxon>
        <taxon>Bacteroidia</taxon>
        <taxon>Bacteroidales</taxon>
        <taxon>Bacteroidaceae</taxon>
        <taxon>Bacteroides</taxon>
    </lineage>
</organism>
<name>A0A5D3F8K9_9BACE</name>
<dbReference type="Proteomes" id="UP000324383">
    <property type="component" value="Unassembled WGS sequence"/>
</dbReference>